<evidence type="ECO:0000313" key="2">
    <source>
        <dbReference type="EMBL" id="SCX54272.1"/>
    </source>
</evidence>
<protein>
    <submittedName>
        <fullName evidence="2">Uncharacterized protein</fullName>
    </submittedName>
</protein>
<keyword evidence="1" id="KW-1133">Transmembrane helix</keyword>
<reference evidence="3" key="1">
    <citation type="submission" date="2016-10" db="EMBL/GenBank/DDBJ databases">
        <authorList>
            <person name="Varghese N."/>
            <person name="Submissions S."/>
        </authorList>
    </citation>
    <scope>NUCLEOTIDE SEQUENCE [LARGE SCALE GENOMIC DNA]</scope>
    <source>
        <strain evidence="3">DSM 45722</strain>
    </source>
</reference>
<keyword evidence="1" id="KW-0812">Transmembrane</keyword>
<evidence type="ECO:0000313" key="3">
    <source>
        <dbReference type="Proteomes" id="UP000198981"/>
    </source>
</evidence>
<feature type="transmembrane region" description="Helical" evidence="1">
    <location>
        <begin position="97"/>
        <end position="125"/>
    </location>
</feature>
<organism evidence="2 3">
    <name type="scientific">Klenkia marina</name>
    <dbReference type="NCBI Taxonomy" id="1960309"/>
    <lineage>
        <taxon>Bacteria</taxon>
        <taxon>Bacillati</taxon>
        <taxon>Actinomycetota</taxon>
        <taxon>Actinomycetes</taxon>
        <taxon>Geodermatophilales</taxon>
        <taxon>Geodermatophilaceae</taxon>
        <taxon>Klenkia</taxon>
    </lineage>
</organism>
<accession>A0A1G4YLA6</accession>
<feature type="transmembrane region" description="Helical" evidence="1">
    <location>
        <begin position="65"/>
        <end position="85"/>
    </location>
</feature>
<keyword evidence="1" id="KW-0472">Membrane</keyword>
<name>A0A1G4YLA6_9ACTN</name>
<sequence>MTTAVPTRSGAAALGRVAAVLALASAGLHVVLAASGGLAAVAMAAMALVCLPCAAHLWRGPSASVWALTALVDLGMLAVHAPMVAGDGMHRMHDDHTAGGAAVVALVLVVGQLALAASVGLAAVLGRR</sequence>
<keyword evidence="3" id="KW-1185">Reference proteome</keyword>
<feature type="transmembrane region" description="Helical" evidence="1">
    <location>
        <begin position="38"/>
        <end position="58"/>
    </location>
</feature>
<proteinExistence type="predicted"/>
<dbReference type="EMBL" id="FMUH01000005">
    <property type="protein sequence ID" value="SCX54272.1"/>
    <property type="molecule type" value="Genomic_DNA"/>
</dbReference>
<evidence type="ECO:0000256" key="1">
    <source>
        <dbReference type="SAM" id="Phobius"/>
    </source>
</evidence>
<feature type="transmembrane region" description="Helical" evidence="1">
    <location>
        <begin position="12"/>
        <end position="32"/>
    </location>
</feature>
<dbReference type="AlphaFoldDB" id="A0A1G4YLA6"/>
<dbReference type="Proteomes" id="UP000198981">
    <property type="component" value="Unassembled WGS sequence"/>
</dbReference>
<dbReference type="STRING" id="1960309.SAMN03159343_3048"/>
<gene>
    <name evidence="2" type="ORF">SAMN03159343_3048</name>
</gene>